<evidence type="ECO:0000256" key="4">
    <source>
        <dbReference type="ARBA" id="ARBA00023125"/>
    </source>
</evidence>
<keyword evidence="5" id="KW-0804">Transcription</keyword>
<organism evidence="8 9">
    <name type="scientific">Gimesia aquarii</name>
    <dbReference type="NCBI Taxonomy" id="2527964"/>
    <lineage>
        <taxon>Bacteria</taxon>
        <taxon>Pseudomonadati</taxon>
        <taxon>Planctomycetota</taxon>
        <taxon>Planctomycetia</taxon>
        <taxon>Planctomycetales</taxon>
        <taxon>Planctomycetaceae</taxon>
        <taxon>Gimesia</taxon>
    </lineage>
</organism>
<keyword evidence="4" id="KW-0238">DNA-binding</keyword>
<dbReference type="CDD" id="cd00609">
    <property type="entry name" value="AAT_like"/>
    <property type="match status" value="1"/>
</dbReference>
<dbReference type="InterPro" id="IPR004839">
    <property type="entry name" value="Aminotransferase_I/II_large"/>
</dbReference>
<dbReference type="PANTHER" id="PTHR46577:SF1">
    <property type="entry name" value="HTH-TYPE TRANSCRIPTIONAL REGULATORY PROTEIN GABR"/>
    <property type="match status" value="1"/>
</dbReference>
<dbReference type="SMART" id="SM00345">
    <property type="entry name" value="HTH_GNTR"/>
    <property type="match status" value="1"/>
</dbReference>
<evidence type="ECO:0000256" key="6">
    <source>
        <dbReference type="SAM" id="MobiDB-lite"/>
    </source>
</evidence>
<comment type="similarity">
    <text evidence="1">In the C-terminal section; belongs to the class-I pyridoxal-phosphate-dependent aminotransferase family.</text>
</comment>
<dbReference type="EMBL" id="CP037920">
    <property type="protein sequence ID" value="QDT96629.1"/>
    <property type="molecule type" value="Genomic_DNA"/>
</dbReference>
<evidence type="ECO:0000313" key="8">
    <source>
        <dbReference type="EMBL" id="QDT96629.1"/>
    </source>
</evidence>
<feature type="domain" description="HTH gntR-type" evidence="7">
    <location>
        <begin position="22"/>
        <end position="90"/>
    </location>
</feature>
<dbReference type="GO" id="GO:0030170">
    <property type="term" value="F:pyridoxal phosphate binding"/>
    <property type="evidence" value="ECO:0007669"/>
    <property type="project" value="InterPro"/>
</dbReference>
<dbReference type="Proteomes" id="UP000318704">
    <property type="component" value="Chromosome"/>
</dbReference>
<evidence type="ECO:0000256" key="5">
    <source>
        <dbReference type="ARBA" id="ARBA00023163"/>
    </source>
</evidence>
<dbReference type="Gene3D" id="3.40.640.10">
    <property type="entry name" value="Type I PLP-dependent aspartate aminotransferase-like (Major domain)"/>
    <property type="match status" value="1"/>
</dbReference>
<keyword evidence="3" id="KW-0805">Transcription regulation</keyword>
<evidence type="ECO:0000259" key="7">
    <source>
        <dbReference type="PROSITE" id="PS50949"/>
    </source>
</evidence>
<dbReference type="PROSITE" id="PS50949">
    <property type="entry name" value="HTH_GNTR"/>
    <property type="match status" value="1"/>
</dbReference>
<feature type="region of interest" description="Disordered" evidence="6">
    <location>
        <begin position="90"/>
        <end position="113"/>
    </location>
</feature>
<dbReference type="CDD" id="cd07377">
    <property type="entry name" value="WHTH_GntR"/>
    <property type="match status" value="1"/>
</dbReference>
<evidence type="ECO:0000256" key="1">
    <source>
        <dbReference type="ARBA" id="ARBA00005384"/>
    </source>
</evidence>
<dbReference type="PANTHER" id="PTHR46577">
    <property type="entry name" value="HTH-TYPE TRANSCRIPTIONAL REGULATORY PROTEIN GABR"/>
    <property type="match status" value="1"/>
</dbReference>
<dbReference type="Pfam" id="PF00155">
    <property type="entry name" value="Aminotran_1_2"/>
    <property type="match status" value="1"/>
</dbReference>
<dbReference type="InterPro" id="IPR036390">
    <property type="entry name" value="WH_DNA-bd_sf"/>
</dbReference>
<dbReference type="InterPro" id="IPR000524">
    <property type="entry name" value="Tscrpt_reg_HTH_GntR"/>
</dbReference>
<name>A0A517VUG2_9PLAN</name>
<dbReference type="InterPro" id="IPR015421">
    <property type="entry name" value="PyrdxlP-dep_Trfase_major"/>
</dbReference>
<accession>A0A517VUG2</accession>
<dbReference type="InterPro" id="IPR015424">
    <property type="entry name" value="PyrdxlP-dep_Trfase"/>
</dbReference>
<keyword evidence="2" id="KW-0663">Pyridoxal phosphate</keyword>
<dbReference type="InterPro" id="IPR036388">
    <property type="entry name" value="WH-like_DNA-bd_sf"/>
</dbReference>
<evidence type="ECO:0000256" key="3">
    <source>
        <dbReference type="ARBA" id="ARBA00023015"/>
    </source>
</evidence>
<dbReference type="GO" id="GO:0003677">
    <property type="term" value="F:DNA binding"/>
    <property type="evidence" value="ECO:0007669"/>
    <property type="project" value="UniProtKB-KW"/>
</dbReference>
<proteinExistence type="inferred from homology"/>
<protein>
    <submittedName>
        <fullName evidence="8">HTH-type transcriptional regulatory protein GabR</fullName>
    </submittedName>
</protein>
<dbReference type="AlphaFoldDB" id="A0A517VUG2"/>
<dbReference type="RefSeq" id="WP_144985041.1">
    <property type="nucleotide sequence ID" value="NZ_CP037920.1"/>
</dbReference>
<dbReference type="InterPro" id="IPR051446">
    <property type="entry name" value="HTH_trans_reg/aminotransferase"/>
</dbReference>
<evidence type="ECO:0000256" key="2">
    <source>
        <dbReference type="ARBA" id="ARBA00022898"/>
    </source>
</evidence>
<sequence length="499" mass="56759">MGRRSPQRFDFATILIDHESTQPLYRQLEDQLRDAILQGRIAPGERLPATRRLSGDLQVGRNTVSQSYERLIAEGYLQAEIGSGTRVSTELPETLLNRPQARKKKENKTQRDDALLSQRGKQMFQFGDWNQLGIKPPRPFRPHVPALDLFPRHIWQRLSERRLRRLSRDLWGTGDSQGYRPLRQAIADYLKISRGVNCCSDQILITAGAQQGLELVSRLLLDPGDTAWIEEPGYTPARLVFELNGARVVSIPVDEEGLIVNEGVKQSANARLAYITPGSHWPLGMTMSLSRRLELLNWAQHHSGWILEDDYNSEFRYDGRPLPSIQGLDQHESVLYMGTFSKVLFPGLRLGYLVIPAKLVNSFVGARWLADRHSPPFEQAVLTDFIEEGHFERHVRKMRTAYASRQAALSEAITQNFGDEVHFSRTETGLQLVVYGANEKKEAKLRRTADQLEIEYHPVSFYASSDTKRAGLILGFAAFTEEQIENTIHSWAANYQERG</sequence>
<dbReference type="SUPFAM" id="SSF46785">
    <property type="entry name" value="Winged helix' DNA-binding domain"/>
    <property type="match status" value="1"/>
</dbReference>
<gene>
    <name evidence="8" type="primary">gabR</name>
    <name evidence="8" type="ORF">V144x_20870</name>
</gene>
<dbReference type="KEGG" id="gaw:V144x_20870"/>
<reference evidence="8 9" key="1">
    <citation type="submission" date="2019-03" db="EMBL/GenBank/DDBJ databases">
        <title>Deep-cultivation of Planctomycetes and their phenomic and genomic characterization uncovers novel biology.</title>
        <authorList>
            <person name="Wiegand S."/>
            <person name="Jogler M."/>
            <person name="Boedeker C."/>
            <person name="Pinto D."/>
            <person name="Vollmers J."/>
            <person name="Rivas-Marin E."/>
            <person name="Kohn T."/>
            <person name="Peeters S.H."/>
            <person name="Heuer A."/>
            <person name="Rast P."/>
            <person name="Oberbeckmann S."/>
            <person name="Bunk B."/>
            <person name="Jeske O."/>
            <person name="Meyerdierks A."/>
            <person name="Storesund J.E."/>
            <person name="Kallscheuer N."/>
            <person name="Luecker S."/>
            <person name="Lage O.M."/>
            <person name="Pohl T."/>
            <person name="Merkel B.J."/>
            <person name="Hornburger P."/>
            <person name="Mueller R.-W."/>
            <person name="Bruemmer F."/>
            <person name="Labrenz M."/>
            <person name="Spormann A.M."/>
            <person name="Op den Camp H."/>
            <person name="Overmann J."/>
            <person name="Amann R."/>
            <person name="Jetten M.S.M."/>
            <person name="Mascher T."/>
            <person name="Medema M.H."/>
            <person name="Devos D.P."/>
            <person name="Kaster A.-K."/>
            <person name="Ovreas L."/>
            <person name="Rohde M."/>
            <person name="Galperin M.Y."/>
            <person name="Jogler C."/>
        </authorList>
    </citation>
    <scope>NUCLEOTIDE SEQUENCE [LARGE SCALE GENOMIC DNA]</scope>
    <source>
        <strain evidence="8 9">V144</strain>
    </source>
</reference>
<dbReference type="SUPFAM" id="SSF53383">
    <property type="entry name" value="PLP-dependent transferases"/>
    <property type="match status" value="1"/>
</dbReference>
<dbReference type="GO" id="GO:0003700">
    <property type="term" value="F:DNA-binding transcription factor activity"/>
    <property type="evidence" value="ECO:0007669"/>
    <property type="project" value="InterPro"/>
</dbReference>
<dbReference type="Gene3D" id="1.10.10.10">
    <property type="entry name" value="Winged helix-like DNA-binding domain superfamily/Winged helix DNA-binding domain"/>
    <property type="match status" value="1"/>
</dbReference>
<dbReference type="Pfam" id="PF00392">
    <property type="entry name" value="GntR"/>
    <property type="match status" value="1"/>
</dbReference>
<evidence type="ECO:0000313" key="9">
    <source>
        <dbReference type="Proteomes" id="UP000318704"/>
    </source>
</evidence>